<accession>A0A367K249</accession>
<dbReference type="AlphaFoldDB" id="A0A367K249"/>
<dbReference type="InterPro" id="IPR016024">
    <property type="entry name" value="ARM-type_fold"/>
</dbReference>
<evidence type="ECO:0000313" key="8">
    <source>
        <dbReference type="EMBL" id="RCH96284.1"/>
    </source>
</evidence>
<evidence type="ECO:0000259" key="7">
    <source>
        <dbReference type="Pfam" id="PF08389"/>
    </source>
</evidence>
<comment type="similarity">
    <text evidence="2">Belongs to the importin beta family.</text>
</comment>
<gene>
    <name evidence="8" type="ORF">CU097_008659</name>
</gene>
<keyword evidence="6" id="KW-0539">Nucleus</keyword>
<dbReference type="SUPFAM" id="SSF48371">
    <property type="entry name" value="ARM repeat"/>
    <property type="match status" value="1"/>
</dbReference>
<dbReference type="GO" id="GO:0005634">
    <property type="term" value="C:nucleus"/>
    <property type="evidence" value="ECO:0007669"/>
    <property type="project" value="UniProtKB-SubCell"/>
</dbReference>
<dbReference type="Pfam" id="PF08389">
    <property type="entry name" value="Xpo1"/>
    <property type="match status" value="1"/>
</dbReference>
<dbReference type="Pfam" id="PF24140">
    <property type="entry name" value="TPR_TNPO3_IPO13_3rd"/>
    <property type="match status" value="1"/>
</dbReference>
<dbReference type="OrthoDB" id="2016913at2759"/>
<dbReference type="InterPro" id="IPR057942">
    <property type="entry name" value="TPR_TNPO3_IPO13_3rd"/>
</dbReference>
<dbReference type="Proteomes" id="UP000252139">
    <property type="component" value="Unassembled WGS sequence"/>
</dbReference>
<evidence type="ECO:0000256" key="1">
    <source>
        <dbReference type="ARBA" id="ARBA00004123"/>
    </source>
</evidence>
<dbReference type="GO" id="GO:0005737">
    <property type="term" value="C:cytoplasm"/>
    <property type="evidence" value="ECO:0007669"/>
    <property type="project" value="TreeGrafter"/>
</dbReference>
<reference evidence="8 9" key="1">
    <citation type="journal article" date="2018" name="G3 (Bethesda)">
        <title>Phylogenetic and Phylogenomic Definition of Rhizopus Species.</title>
        <authorList>
            <person name="Gryganskyi A.P."/>
            <person name="Golan J."/>
            <person name="Dolatabadi S."/>
            <person name="Mondo S."/>
            <person name="Robb S."/>
            <person name="Idnurm A."/>
            <person name="Muszewska A."/>
            <person name="Steczkiewicz K."/>
            <person name="Masonjones S."/>
            <person name="Liao H.L."/>
            <person name="Gajdeczka M.T."/>
            <person name="Anike F."/>
            <person name="Vuek A."/>
            <person name="Anishchenko I.M."/>
            <person name="Voigt K."/>
            <person name="de Hoog G.S."/>
            <person name="Smith M.E."/>
            <person name="Heitman J."/>
            <person name="Vilgalys R."/>
            <person name="Stajich J.E."/>
        </authorList>
    </citation>
    <scope>NUCLEOTIDE SEQUENCE [LARGE SCALE GENOMIC DNA]</scope>
    <source>
        <strain evidence="8 9">CBS 357.93</strain>
    </source>
</reference>
<name>A0A367K249_RHIAZ</name>
<evidence type="ECO:0000256" key="2">
    <source>
        <dbReference type="ARBA" id="ARBA00007991"/>
    </source>
</evidence>
<dbReference type="InterPro" id="IPR013598">
    <property type="entry name" value="Exportin-1/Importin-b-like"/>
</dbReference>
<dbReference type="Pfam" id="PF18773">
    <property type="entry name" value="Importin_rep"/>
    <property type="match status" value="1"/>
</dbReference>
<dbReference type="PANTHER" id="PTHR12363">
    <property type="entry name" value="TRANSPORTIN 3 AND IMPORTIN 13"/>
    <property type="match status" value="1"/>
</dbReference>
<dbReference type="GO" id="GO:0006606">
    <property type="term" value="P:protein import into nucleus"/>
    <property type="evidence" value="ECO:0007669"/>
    <property type="project" value="TreeGrafter"/>
</dbReference>
<dbReference type="Pfam" id="PF24138">
    <property type="entry name" value="TPR_TNPO3_IPO13_2nd"/>
    <property type="match status" value="1"/>
</dbReference>
<dbReference type="InterPro" id="IPR011989">
    <property type="entry name" value="ARM-like"/>
</dbReference>
<organism evidence="8 9">
    <name type="scientific">Rhizopus azygosporus</name>
    <name type="common">Rhizopus microsporus var. azygosporus</name>
    <dbReference type="NCBI Taxonomy" id="86630"/>
    <lineage>
        <taxon>Eukaryota</taxon>
        <taxon>Fungi</taxon>
        <taxon>Fungi incertae sedis</taxon>
        <taxon>Mucoromycota</taxon>
        <taxon>Mucoromycotina</taxon>
        <taxon>Mucoromycetes</taxon>
        <taxon>Mucorales</taxon>
        <taxon>Mucorineae</taxon>
        <taxon>Rhizopodaceae</taxon>
        <taxon>Rhizopus</taxon>
    </lineage>
</organism>
<evidence type="ECO:0000256" key="6">
    <source>
        <dbReference type="ARBA" id="ARBA00023242"/>
    </source>
</evidence>
<dbReference type="InterPro" id="IPR051345">
    <property type="entry name" value="Importin_beta-like_NTR"/>
</dbReference>
<evidence type="ECO:0000256" key="4">
    <source>
        <dbReference type="ARBA" id="ARBA00022448"/>
    </source>
</evidence>
<dbReference type="Gene3D" id="1.25.10.10">
    <property type="entry name" value="Leucine-rich Repeat Variant"/>
    <property type="match status" value="1"/>
</dbReference>
<dbReference type="STRING" id="86630.A0A367K249"/>
<evidence type="ECO:0000256" key="3">
    <source>
        <dbReference type="ARBA" id="ARBA00016020"/>
    </source>
</evidence>
<dbReference type="EMBL" id="PJQL01000383">
    <property type="protein sequence ID" value="RCH96284.1"/>
    <property type="molecule type" value="Genomic_DNA"/>
</dbReference>
<keyword evidence="5" id="KW-0653">Protein transport</keyword>
<keyword evidence="9" id="KW-1185">Reference proteome</keyword>
<protein>
    <recommendedName>
        <fullName evidence="3">Importin-13</fullName>
    </recommendedName>
</protein>
<keyword evidence="4" id="KW-0813">Transport</keyword>
<comment type="caution">
    <text evidence="8">The sequence shown here is derived from an EMBL/GenBank/DDBJ whole genome shotgun (WGS) entry which is preliminary data.</text>
</comment>
<dbReference type="InterPro" id="IPR057941">
    <property type="entry name" value="TPR_TNPO3_IPO13_2nd"/>
</dbReference>
<evidence type="ECO:0000313" key="9">
    <source>
        <dbReference type="Proteomes" id="UP000252139"/>
    </source>
</evidence>
<proteinExistence type="inferred from homology"/>
<dbReference type="PANTHER" id="PTHR12363:SF33">
    <property type="entry name" value="IMPORTIN-13"/>
    <property type="match status" value="1"/>
</dbReference>
<sequence>MAILEFCTLVPEEVSNAHLLGGRKLQLIGELKESVPLVLAQLSNLIFSENETVRSKVLRCLQSWVQYGINLEDTYPLLQRTMAMLGDEQVFEQAVDVLLESMQQNAWSKYHTLRNDLLLCFTSHEMKAKFSSSISDNDEETAKLLAKLFSTYGETYTDYIAKELDDPNIQSLMSMIMRLTEFEGYFPADQEVSEIPLNFWYILQETLHDESVLPPPKDNPKLWSCAQSAIVMYRELVVILIKNARYPDDETWNSWNKDTKDKFKIWRRDLGDVMINPYYVLRGDMLAILLEYASSILDQWAFLPTASQELEAALFSLKSISEEISHDENEHVPRFFDILARLPNECHIRLKNTVLLLLGSLSEWLKSHPVFLGSVMNYIVPCLSDMRLAQSASTSFADICDTCRESLVAELSDLMQVYAAMANSHIKPPILQKVVESVADVIQVLPPERAIAPLMSLTGDILQGIAAALNSTENQEAIRERLLEQLQYLSACCRGIQSPNDDYQSLSERMSVYDAFASGQLASMYANIEGFNEMIYAIRESSMRIAQTWANDEKIAKGLSHFLDMGMKSTSPLMSLRFEDLAVLVESAYQTAPYSCWLDTASLIMNVYGGQDYHRLRDLLGTLTNKTFEFIHGADAMEQYPDIVDSYFNLLSRTIRRCPLAFYELPNEMIHVIFMFVIAGMGLQERLALKAALNFVASICIYSYSYERDSPCKVGRLCKPRVG</sequence>
<feature type="domain" description="Exportin-1/Importin-beta-like" evidence="7">
    <location>
        <begin position="3"/>
        <end position="98"/>
    </location>
</feature>
<dbReference type="InterPro" id="IPR040709">
    <property type="entry name" value="Importin_rep_1"/>
</dbReference>
<evidence type="ECO:0000256" key="5">
    <source>
        <dbReference type="ARBA" id="ARBA00022927"/>
    </source>
</evidence>
<comment type="subcellular location">
    <subcellularLocation>
        <location evidence="1">Nucleus</location>
    </subcellularLocation>
</comment>